<dbReference type="InterPro" id="IPR036638">
    <property type="entry name" value="HLH_DNA-bd_sf"/>
</dbReference>
<evidence type="ECO:0000259" key="4">
    <source>
        <dbReference type="PROSITE" id="PS50888"/>
    </source>
</evidence>
<reference evidence="5" key="1">
    <citation type="submission" date="2024-02" db="EMBL/GenBank/DDBJ databases">
        <authorList>
            <consortium name="ELIXIR-Norway"/>
            <consortium name="Elixir Norway"/>
        </authorList>
    </citation>
    <scope>NUCLEOTIDE SEQUENCE</scope>
</reference>
<dbReference type="SUPFAM" id="SSF47459">
    <property type="entry name" value="HLH, helix-loop-helix DNA-binding domain"/>
    <property type="match status" value="1"/>
</dbReference>
<dbReference type="PANTHER" id="PTHR46266:SF4">
    <property type="entry name" value="TRANSCRIPTION FACTOR TT8"/>
    <property type="match status" value="1"/>
</dbReference>
<feature type="region of interest" description="Disordered" evidence="3">
    <location>
        <begin position="578"/>
        <end position="622"/>
    </location>
</feature>
<evidence type="ECO:0000256" key="3">
    <source>
        <dbReference type="SAM" id="MobiDB-lite"/>
    </source>
</evidence>
<keyword evidence="1" id="KW-0805">Transcription regulation</keyword>
<name>A0ABP0W111_9BRYO</name>
<dbReference type="Pfam" id="PF00010">
    <property type="entry name" value="HLH"/>
    <property type="match status" value="1"/>
</dbReference>
<feature type="domain" description="BHLH" evidence="4">
    <location>
        <begin position="499"/>
        <end position="548"/>
    </location>
</feature>
<dbReference type="CDD" id="cd11393">
    <property type="entry name" value="bHLH_AtbHLH_like"/>
    <property type="match status" value="1"/>
</dbReference>
<protein>
    <recommendedName>
        <fullName evidence="4">BHLH domain-containing protein</fullName>
    </recommendedName>
</protein>
<dbReference type="EMBL" id="OZ020108">
    <property type="protein sequence ID" value="CAK9260466.1"/>
    <property type="molecule type" value="Genomic_DNA"/>
</dbReference>
<evidence type="ECO:0000256" key="1">
    <source>
        <dbReference type="ARBA" id="ARBA00023015"/>
    </source>
</evidence>
<sequence>MARSGAAAASELAGHGDNVEFNWEERFQALVQNWSWIDYIVVWKLNPHTPALVWHRGYFNDRSSSFHPEYSRRIAPIFSSVYRSCVFRSSNSGYAARAVYEQAPLWWTSNQPRLPTDERKDQFLQELGIKTIVCLPGLGTDGNMYCLELASTQLKQESSGMLQALLAFASGSREQQLLAAGRDEEELAVAQQQQENIQLESVSTPSSDAEAAGGVPTDMMLNLWASMSDIDDAQMQMSSFMQRSTLDSLVMAHDIMQIGQPPAAAAATMFGTTTQYPAMPVSATPAFHNVLPYHQLPGQHQSASTPYQRMETPELSAASTTALEAAPSSSMNRLQAAGLPLAPADPSSHVRQGMLAQLAGDTRMPPAGSARAVDQQLGNPSESTVRSRAAAVSLHSPFKSFEPISRHPKLRRLDDSRDTGNIAGPSKPRQPMIELWIKDLCPRIQESDRMKRRLQLGATAAGSSMNPAGAAGGSFMQGDTHVSADQQYYSPGWIEEQAQIAQKHMLAERDRRLKFKEKIHTLCSIVPTTKKKDNLSVLTNTIDYIRRLKEQIAGLEMDGSTSTAAASTHDDPAVLQAPAVTSSAGPSSSTAAAELAQAQQQLRSEAAAAAATTHPSSSSINNTTTVAVSWRQFELAGTEAAGAHGAMRAGTNTGISSNAAGQLVIEVETPYNNPQSLIQVLSVVQDLGLDLDSLSSGNLNNGRMQISVRVLAPAGSSSSQQLIQLSSVVKEKLETMLALDSRNTPSTTSEMQLFTRRRIEE</sequence>
<dbReference type="Gene3D" id="4.10.280.10">
    <property type="entry name" value="Helix-loop-helix DNA-binding domain"/>
    <property type="match status" value="1"/>
</dbReference>
<evidence type="ECO:0000313" key="5">
    <source>
        <dbReference type="EMBL" id="CAK9260466.1"/>
    </source>
</evidence>
<proteinExistence type="predicted"/>
<dbReference type="PANTHER" id="PTHR46266">
    <property type="entry name" value="TRANSCRIPTION FACTOR TT8"/>
    <property type="match status" value="1"/>
</dbReference>
<accession>A0ABP0W111</accession>
<dbReference type="InterPro" id="IPR045239">
    <property type="entry name" value="bHLH95_bHLH"/>
</dbReference>
<dbReference type="PROSITE" id="PS50888">
    <property type="entry name" value="BHLH"/>
    <property type="match status" value="1"/>
</dbReference>
<gene>
    <name evidence="5" type="ORF">CSSPJE1EN1_LOCUS5944</name>
</gene>
<dbReference type="SMART" id="SM00353">
    <property type="entry name" value="HLH"/>
    <property type="match status" value="1"/>
</dbReference>
<keyword evidence="2" id="KW-0804">Transcription</keyword>
<feature type="compositionally biased region" description="Low complexity" evidence="3">
    <location>
        <begin position="578"/>
        <end position="619"/>
    </location>
</feature>
<dbReference type="Proteomes" id="UP001497444">
    <property type="component" value="Chromosome 13"/>
</dbReference>
<evidence type="ECO:0000256" key="2">
    <source>
        <dbReference type="ARBA" id="ARBA00023163"/>
    </source>
</evidence>
<evidence type="ECO:0000313" key="6">
    <source>
        <dbReference type="Proteomes" id="UP001497444"/>
    </source>
</evidence>
<dbReference type="InterPro" id="IPR011598">
    <property type="entry name" value="bHLH_dom"/>
</dbReference>
<organism evidence="5 6">
    <name type="scientific">Sphagnum jensenii</name>
    <dbReference type="NCBI Taxonomy" id="128206"/>
    <lineage>
        <taxon>Eukaryota</taxon>
        <taxon>Viridiplantae</taxon>
        <taxon>Streptophyta</taxon>
        <taxon>Embryophyta</taxon>
        <taxon>Bryophyta</taxon>
        <taxon>Sphagnophytina</taxon>
        <taxon>Sphagnopsida</taxon>
        <taxon>Sphagnales</taxon>
        <taxon>Sphagnaceae</taxon>
        <taxon>Sphagnum</taxon>
    </lineage>
</organism>
<keyword evidence="6" id="KW-1185">Reference proteome</keyword>